<dbReference type="InterPro" id="IPR027256">
    <property type="entry name" value="P-typ_ATPase_IB"/>
</dbReference>
<keyword evidence="10" id="KW-0460">Magnesium</keyword>
<feature type="transmembrane region" description="Helical" evidence="16">
    <location>
        <begin position="157"/>
        <end position="176"/>
    </location>
</feature>
<evidence type="ECO:0000256" key="12">
    <source>
        <dbReference type="ARBA" id="ARBA00022989"/>
    </source>
</evidence>
<dbReference type="SFLD" id="SFLDF00027">
    <property type="entry name" value="p-type_atpase"/>
    <property type="match status" value="1"/>
</dbReference>
<dbReference type="PRINTS" id="PR00943">
    <property type="entry name" value="CUATPASE"/>
</dbReference>
<keyword evidence="7 16" id="KW-0547">Nucleotide-binding</keyword>
<dbReference type="InterPro" id="IPR023298">
    <property type="entry name" value="ATPase_P-typ_TM_dom_sf"/>
</dbReference>
<dbReference type="PROSITE" id="PS50846">
    <property type="entry name" value="HMA_2"/>
    <property type="match status" value="2"/>
</dbReference>
<keyword evidence="11" id="KW-1278">Translocase</keyword>
<feature type="transmembrane region" description="Helical" evidence="16">
    <location>
        <begin position="196"/>
        <end position="214"/>
    </location>
</feature>
<keyword evidence="9 16" id="KW-0067">ATP-binding</keyword>
<feature type="domain" description="HMA" evidence="17">
    <location>
        <begin position="2"/>
        <end position="68"/>
    </location>
</feature>
<gene>
    <name evidence="18" type="ORF">IAB19_01585</name>
</gene>
<evidence type="ECO:0000256" key="14">
    <source>
        <dbReference type="ARBA" id="ARBA00023065"/>
    </source>
</evidence>
<evidence type="ECO:0000256" key="7">
    <source>
        <dbReference type="ARBA" id="ARBA00022741"/>
    </source>
</evidence>
<dbReference type="PRINTS" id="PR00119">
    <property type="entry name" value="CATATPASE"/>
</dbReference>
<dbReference type="GO" id="GO:0055070">
    <property type="term" value="P:copper ion homeostasis"/>
    <property type="evidence" value="ECO:0007669"/>
    <property type="project" value="TreeGrafter"/>
</dbReference>
<evidence type="ECO:0000313" key="19">
    <source>
        <dbReference type="Proteomes" id="UP000823631"/>
    </source>
</evidence>
<feature type="transmembrane region" description="Helical" evidence="16">
    <location>
        <begin position="349"/>
        <end position="374"/>
    </location>
</feature>
<dbReference type="Proteomes" id="UP000823631">
    <property type="component" value="Unassembled WGS sequence"/>
</dbReference>
<evidence type="ECO:0000256" key="9">
    <source>
        <dbReference type="ARBA" id="ARBA00022840"/>
    </source>
</evidence>
<evidence type="ECO:0000256" key="2">
    <source>
        <dbReference type="ARBA" id="ARBA00006024"/>
    </source>
</evidence>
<dbReference type="GO" id="GO:0016887">
    <property type="term" value="F:ATP hydrolysis activity"/>
    <property type="evidence" value="ECO:0007669"/>
    <property type="project" value="InterPro"/>
</dbReference>
<dbReference type="SUPFAM" id="SSF81665">
    <property type="entry name" value="Calcium ATPase, transmembrane domain M"/>
    <property type="match status" value="1"/>
</dbReference>
<dbReference type="Gene3D" id="3.40.50.1000">
    <property type="entry name" value="HAD superfamily/HAD-like"/>
    <property type="match status" value="1"/>
</dbReference>
<dbReference type="InterPro" id="IPR006122">
    <property type="entry name" value="HMA_Cu_ion-bd"/>
</dbReference>
<dbReference type="GO" id="GO:0012505">
    <property type="term" value="C:endomembrane system"/>
    <property type="evidence" value="ECO:0007669"/>
    <property type="project" value="UniProtKB-SubCell"/>
</dbReference>
<dbReference type="SUPFAM" id="SSF81653">
    <property type="entry name" value="Calcium ATPase, transduction domain A"/>
    <property type="match status" value="1"/>
</dbReference>
<keyword evidence="15 16" id="KW-0472">Membrane</keyword>
<dbReference type="NCBIfam" id="TIGR01525">
    <property type="entry name" value="ATPase-IB_hvy"/>
    <property type="match status" value="1"/>
</dbReference>
<dbReference type="AlphaFoldDB" id="A0A9D9GN64"/>
<dbReference type="GO" id="GO:0005507">
    <property type="term" value="F:copper ion binding"/>
    <property type="evidence" value="ECO:0007669"/>
    <property type="project" value="InterPro"/>
</dbReference>
<dbReference type="GO" id="GO:0005886">
    <property type="term" value="C:plasma membrane"/>
    <property type="evidence" value="ECO:0007669"/>
    <property type="project" value="UniProtKB-SubCell"/>
</dbReference>
<reference evidence="18" key="1">
    <citation type="submission" date="2020-10" db="EMBL/GenBank/DDBJ databases">
        <authorList>
            <person name="Gilroy R."/>
        </authorList>
    </citation>
    <scope>NUCLEOTIDE SEQUENCE</scope>
    <source>
        <strain evidence="18">17213</strain>
    </source>
</reference>
<evidence type="ECO:0000256" key="6">
    <source>
        <dbReference type="ARBA" id="ARBA00022737"/>
    </source>
</evidence>
<dbReference type="CDD" id="cd00371">
    <property type="entry name" value="HMA"/>
    <property type="match status" value="2"/>
</dbReference>
<dbReference type="InterPro" id="IPR001757">
    <property type="entry name" value="P_typ_ATPase"/>
</dbReference>
<sequence length="848" mass="89625">MQKEKFAVSGMSCAACAARVEHAVCALDGVASCQVNLLQNSMQIAFDEEKVNDSLIEAAVKAAGYGAKRAALPGSAASNTAAQDEEKALARQKRDLCLSFILTLALMSVSMLPMFGITLIADAQISAWTQAVLAALVMLLQRHYFIRGFKALFKLSPNMDSLVALGSAVSFLYSLYQSCFIPAGGSVHLLHQEFPLYFESAASILCLVGIGKYFEHKAKVKSSSAVSALIDLSPKLIRVRQPDGSEKLFSPDKVQKGAVVILRAGESLGVDGVVLSGDGFMDESSLTGESLGRHKGAGDKVLSGTILTQGYLEVEAEAVGADTTFAKIVQLMDDTVSQKVPIARLADVIAFYFVPAVITLALITFAIWYLLVGWDAAHSINFALCVLVVSCPCALGLATPTAVMVGMGRAARMGILFRNLEVLEILNKADVFLFDKTGTLTTGNMQLLSVVESRPGIAAFADLLTLSLESKSAHPIAKALVEAVKRKNPHAAVLPVENFKELPGLGVSAEIAGQSYALGNIKLVDQMLSAAPAEQLSKVRALAEKEEACGHVVLHLISGDSVLCSYILGDSIKPGAKELIAALHQRGAVCSMLTGDRTAAAAYVSNELGLDSFKAELLAADKLSAITALQNEGHKVVMLGDGVNDALCLAKADVGIGVHGASDVAVSACDLVFMNSELRTLEKALALSAATYRNIKQNLFWAFIYNVLTIPLAAGAFYTAFGWQLTPMVAAFLMSLSSICVVSNALRLNFVKLTDADDDIVAGSDAASESVIVEKEEKIMAKVISIDGMHCAHCTASVLSALSALPGVKNVTVSLEEKCARGDFPESITDEMLKGVIAGLGFTVTEIK</sequence>
<keyword evidence="13" id="KW-0186">Copper</keyword>
<dbReference type="SUPFAM" id="SSF56784">
    <property type="entry name" value="HAD-like"/>
    <property type="match status" value="1"/>
</dbReference>
<dbReference type="GO" id="GO:0043682">
    <property type="term" value="F:P-type divalent copper transporter activity"/>
    <property type="evidence" value="ECO:0007669"/>
    <property type="project" value="TreeGrafter"/>
</dbReference>
<dbReference type="InterPro" id="IPR036163">
    <property type="entry name" value="HMA_dom_sf"/>
</dbReference>
<comment type="similarity">
    <text evidence="2 16">Belongs to the cation transport ATPase (P-type) (TC 3.A.3) family. Type IB subfamily.</text>
</comment>
<feature type="transmembrane region" description="Helical" evidence="16">
    <location>
        <begin position="727"/>
        <end position="746"/>
    </location>
</feature>
<feature type="transmembrane region" description="Helical" evidence="16">
    <location>
        <begin position="127"/>
        <end position="145"/>
    </location>
</feature>
<dbReference type="EMBL" id="JADINH010000026">
    <property type="protein sequence ID" value="MBO8415057.1"/>
    <property type="molecule type" value="Genomic_DNA"/>
</dbReference>
<dbReference type="NCBIfam" id="TIGR00003">
    <property type="entry name" value="copper ion binding protein"/>
    <property type="match status" value="1"/>
</dbReference>
<keyword evidence="5 16" id="KW-0479">Metal-binding</keyword>
<dbReference type="InterPro" id="IPR018303">
    <property type="entry name" value="ATPase_P-typ_P_site"/>
</dbReference>
<dbReference type="Gene3D" id="3.30.70.100">
    <property type="match status" value="2"/>
</dbReference>
<dbReference type="FunFam" id="3.30.70.100:FF:000001">
    <property type="entry name" value="ATPase copper transporting beta"/>
    <property type="match status" value="1"/>
</dbReference>
<dbReference type="InterPro" id="IPR036412">
    <property type="entry name" value="HAD-like_sf"/>
</dbReference>
<accession>A0A9D9GN64</accession>
<feature type="transmembrane region" description="Helical" evidence="16">
    <location>
        <begin position="380"/>
        <end position="405"/>
    </location>
</feature>
<dbReference type="SFLD" id="SFLDS00003">
    <property type="entry name" value="Haloacid_Dehalogenase"/>
    <property type="match status" value="1"/>
</dbReference>
<dbReference type="InterPro" id="IPR017969">
    <property type="entry name" value="Heavy-metal-associated_CS"/>
</dbReference>
<proteinExistence type="inferred from homology"/>
<dbReference type="Gene3D" id="3.40.1110.10">
    <property type="entry name" value="Calcium-transporting ATPase, cytoplasmic domain N"/>
    <property type="match status" value="1"/>
</dbReference>
<keyword evidence="6" id="KW-0677">Repeat</keyword>
<dbReference type="PANTHER" id="PTHR43520:SF8">
    <property type="entry name" value="P-TYPE CU(+) TRANSPORTER"/>
    <property type="match status" value="1"/>
</dbReference>
<dbReference type="GO" id="GO:0005524">
    <property type="term" value="F:ATP binding"/>
    <property type="evidence" value="ECO:0007669"/>
    <property type="project" value="UniProtKB-UniRule"/>
</dbReference>
<comment type="subcellular location">
    <subcellularLocation>
        <location evidence="16">Cell membrane</location>
    </subcellularLocation>
    <subcellularLocation>
        <location evidence="1">Endomembrane system</location>
        <topology evidence="1">Multi-pass membrane protein</topology>
    </subcellularLocation>
</comment>
<keyword evidence="8" id="KW-0187">Copper transport</keyword>
<dbReference type="NCBIfam" id="TIGR01511">
    <property type="entry name" value="ATPase-IB1_Cu"/>
    <property type="match status" value="1"/>
</dbReference>
<evidence type="ECO:0000256" key="11">
    <source>
        <dbReference type="ARBA" id="ARBA00022967"/>
    </source>
</evidence>
<dbReference type="Pfam" id="PF00702">
    <property type="entry name" value="Hydrolase"/>
    <property type="match status" value="1"/>
</dbReference>
<evidence type="ECO:0000256" key="4">
    <source>
        <dbReference type="ARBA" id="ARBA00022692"/>
    </source>
</evidence>
<dbReference type="NCBIfam" id="TIGR01494">
    <property type="entry name" value="ATPase_P-type"/>
    <property type="match status" value="1"/>
</dbReference>
<dbReference type="InterPro" id="IPR023214">
    <property type="entry name" value="HAD_sf"/>
</dbReference>
<evidence type="ECO:0000256" key="15">
    <source>
        <dbReference type="ARBA" id="ARBA00023136"/>
    </source>
</evidence>
<dbReference type="Pfam" id="PF00403">
    <property type="entry name" value="HMA"/>
    <property type="match status" value="2"/>
</dbReference>
<dbReference type="PROSITE" id="PS01047">
    <property type="entry name" value="HMA_1"/>
    <property type="match status" value="1"/>
</dbReference>
<keyword evidence="12 16" id="KW-1133">Transmembrane helix</keyword>
<keyword evidence="14" id="KW-0406">Ion transport</keyword>
<dbReference type="SUPFAM" id="SSF55008">
    <property type="entry name" value="HMA, heavy metal-associated domain"/>
    <property type="match status" value="2"/>
</dbReference>
<keyword evidence="3" id="KW-0813">Transport</keyword>
<evidence type="ECO:0000256" key="10">
    <source>
        <dbReference type="ARBA" id="ARBA00022842"/>
    </source>
</evidence>
<dbReference type="Pfam" id="PF00122">
    <property type="entry name" value="E1-E2_ATPase"/>
    <property type="match status" value="1"/>
</dbReference>
<evidence type="ECO:0000256" key="5">
    <source>
        <dbReference type="ARBA" id="ARBA00022723"/>
    </source>
</evidence>
<evidence type="ECO:0000256" key="3">
    <source>
        <dbReference type="ARBA" id="ARBA00022448"/>
    </source>
</evidence>
<comment type="caution">
    <text evidence="18">The sequence shown here is derived from an EMBL/GenBank/DDBJ whole genome shotgun (WGS) entry which is preliminary data.</text>
</comment>
<evidence type="ECO:0000313" key="18">
    <source>
        <dbReference type="EMBL" id="MBO8415057.1"/>
    </source>
</evidence>
<dbReference type="InterPro" id="IPR059000">
    <property type="entry name" value="ATPase_P-type_domA"/>
</dbReference>
<protein>
    <submittedName>
        <fullName evidence="18">Heavy metal translocating P-type ATPase</fullName>
    </submittedName>
</protein>
<reference evidence="18" key="2">
    <citation type="journal article" date="2021" name="PeerJ">
        <title>Extensive microbial diversity within the chicken gut microbiome revealed by metagenomics and culture.</title>
        <authorList>
            <person name="Gilroy R."/>
            <person name="Ravi A."/>
            <person name="Getino M."/>
            <person name="Pursley I."/>
            <person name="Horton D.L."/>
            <person name="Alikhan N.F."/>
            <person name="Baker D."/>
            <person name="Gharbi K."/>
            <person name="Hall N."/>
            <person name="Watson M."/>
            <person name="Adriaenssens E.M."/>
            <person name="Foster-Nyarko E."/>
            <person name="Jarju S."/>
            <person name="Secka A."/>
            <person name="Antonio M."/>
            <person name="Oren A."/>
            <person name="Chaudhuri R.R."/>
            <person name="La Ragione R."/>
            <person name="Hildebrand F."/>
            <person name="Pallen M.J."/>
        </authorList>
    </citation>
    <scope>NUCLEOTIDE SEQUENCE</scope>
    <source>
        <strain evidence="18">17213</strain>
    </source>
</reference>
<dbReference type="InterPro" id="IPR044492">
    <property type="entry name" value="P_typ_ATPase_HD_dom"/>
</dbReference>
<dbReference type="Gene3D" id="2.70.150.10">
    <property type="entry name" value="Calcium-transporting ATPase, cytoplasmic transduction domain A"/>
    <property type="match status" value="1"/>
</dbReference>
<feature type="domain" description="HMA" evidence="17">
    <location>
        <begin position="780"/>
        <end position="845"/>
    </location>
</feature>
<name>A0A9D9GN64_9GAMM</name>
<keyword evidence="4 16" id="KW-0812">Transmembrane</keyword>
<organism evidence="18 19">
    <name type="scientific">Candidatus Avisuccinivibrio stercorigallinarum</name>
    <dbReference type="NCBI Taxonomy" id="2840704"/>
    <lineage>
        <taxon>Bacteria</taxon>
        <taxon>Pseudomonadati</taxon>
        <taxon>Pseudomonadota</taxon>
        <taxon>Gammaproteobacteria</taxon>
        <taxon>Aeromonadales</taxon>
        <taxon>Succinivibrionaceae</taxon>
        <taxon>Succinivibrionaceae incertae sedis</taxon>
        <taxon>Candidatus Avisuccinivibrio</taxon>
    </lineage>
</organism>
<evidence type="ECO:0000256" key="1">
    <source>
        <dbReference type="ARBA" id="ARBA00004127"/>
    </source>
</evidence>
<dbReference type="PANTHER" id="PTHR43520">
    <property type="entry name" value="ATP7, ISOFORM B"/>
    <property type="match status" value="1"/>
</dbReference>
<evidence type="ECO:0000256" key="13">
    <source>
        <dbReference type="ARBA" id="ARBA00023008"/>
    </source>
</evidence>
<keyword evidence="16" id="KW-1003">Cell membrane</keyword>
<evidence type="ECO:0000259" key="17">
    <source>
        <dbReference type="PROSITE" id="PS50846"/>
    </source>
</evidence>
<dbReference type="PROSITE" id="PS00154">
    <property type="entry name" value="ATPASE_E1_E2"/>
    <property type="match status" value="1"/>
</dbReference>
<feature type="transmembrane region" description="Helical" evidence="16">
    <location>
        <begin position="96"/>
        <end position="121"/>
    </location>
</feature>
<evidence type="ECO:0000256" key="16">
    <source>
        <dbReference type="RuleBase" id="RU362081"/>
    </source>
</evidence>
<feature type="transmembrane region" description="Helical" evidence="16">
    <location>
        <begin position="699"/>
        <end position="721"/>
    </location>
</feature>
<evidence type="ECO:0000256" key="8">
    <source>
        <dbReference type="ARBA" id="ARBA00022796"/>
    </source>
</evidence>
<dbReference type="InterPro" id="IPR006121">
    <property type="entry name" value="HMA_dom"/>
</dbReference>
<dbReference type="InterPro" id="IPR008250">
    <property type="entry name" value="ATPase_P-typ_transduc_dom_A_sf"/>
</dbReference>
<dbReference type="InterPro" id="IPR023299">
    <property type="entry name" value="ATPase_P-typ_cyto_dom_N"/>
</dbReference>
<dbReference type="SFLD" id="SFLDG00002">
    <property type="entry name" value="C1.7:_P-type_atpase_like"/>
    <property type="match status" value="1"/>
</dbReference>